<evidence type="ECO:0000256" key="5">
    <source>
        <dbReference type="ARBA" id="ARBA00023134"/>
    </source>
</evidence>
<dbReference type="Gene3D" id="3.40.50.300">
    <property type="entry name" value="P-loop containing nucleotide triphosphate hydrolases"/>
    <property type="match status" value="1"/>
</dbReference>
<protein>
    <submittedName>
        <fullName evidence="7">Translation initiation factor aIF- 2</fullName>
    </submittedName>
</protein>
<evidence type="ECO:0000256" key="3">
    <source>
        <dbReference type="ARBA" id="ARBA00022741"/>
    </source>
</evidence>
<reference evidence="7 8" key="1">
    <citation type="submission" date="2020-04" db="EMBL/GenBank/DDBJ databases">
        <title>Advantages and limits of metagenomic assembly and binning of a giant virus.</title>
        <authorList>
            <person name="Schulz F."/>
            <person name="Andreani J."/>
            <person name="Francis R."/>
            <person name="Boudjemaa H."/>
            <person name="Bou Khalil J.Y."/>
            <person name="Lee J."/>
            <person name="La Scola B."/>
            <person name="Woyke T."/>
        </authorList>
    </citation>
    <scope>NUCLEOTIDE SEQUENCE [LARGE SCALE GENOMIC DNA]</scope>
    <source>
        <strain evidence="7 8">FV1/VV64</strain>
    </source>
</reference>
<accession>A0A7D3R215</accession>
<dbReference type="Pfam" id="PF11987">
    <property type="entry name" value="IF-2"/>
    <property type="match status" value="1"/>
</dbReference>
<dbReference type="GO" id="GO:0005525">
    <property type="term" value="F:GTP binding"/>
    <property type="evidence" value="ECO:0007669"/>
    <property type="project" value="UniProtKB-KW"/>
</dbReference>
<dbReference type="InterPro" id="IPR000795">
    <property type="entry name" value="T_Tr_GTP-bd_dom"/>
</dbReference>
<evidence type="ECO:0000256" key="2">
    <source>
        <dbReference type="ARBA" id="ARBA00022540"/>
    </source>
</evidence>
<evidence type="ECO:0000313" key="8">
    <source>
        <dbReference type="Proteomes" id="UP001162001"/>
    </source>
</evidence>
<dbReference type="PRINTS" id="PR00315">
    <property type="entry name" value="ELONGATNFCT"/>
</dbReference>
<comment type="similarity">
    <text evidence="1">Belongs to the TRAFAC class translation factor GTPase superfamily. Classic translation factor GTPase family. IF-2 subfamily.</text>
</comment>
<gene>
    <name evidence="7" type="ORF">Fadolivirus_1_700</name>
</gene>
<organism evidence="7 8">
    <name type="scientific">Fadolivirus FV1/VV64</name>
    <dbReference type="NCBI Taxonomy" id="3070911"/>
    <lineage>
        <taxon>Viruses</taxon>
        <taxon>Varidnaviria</taxon>
        <taxon>Bamfordvirae</taxon>
        <taxon>Nucleocytoviricota</taxon>
        <taxon>Megaviricetes</taxon>
        <taxon>Imitervirales</taxon>
        <taxon>Mimiviridae</taxon>
        <taxon>Klosneuvirinae</taxon>
        <taxon>Fadolivirus</taxon>
        <taxon>Fadolivirus algeromassiliense</taxon>
    </lineage>
</organism>
<keyword evidence="5" id="KW-0342">GTP-binding</keyword>
<dbReference type="SUPFAM" id="SSF52540">
    <property type="entry name" value="P-loop containing nucleoside triphosphate hydrolases"/>
    <property type="match status" value="1"/>
</dbReference>
<dbReference type="NCBIfam" id="TIGR00231">
    <property type="entry name" value="small_GTP"/>
    <property type="match status" value="1"/>
</dbReference>
<dbReference type="InterPro" id="IPR029459">
    <property type="entry name" value="EFTU-type"/>
</dbReference>
<keyword evidence="8" id="KW-1185">Reference proteome</keyword>
<dbReference type="SUPFAM" id="SSF50447">
    <property type="entry name" value="Translation proteins"/>
    <property type="match status" value="1"/>
</dbReference>
<dbReference type="PANTHER" id="PTHR43381:SF4">
    <property type="entry name" value="EUKARYOTIC TRANSLATION INITIATION FACTOR 5B"/>
    <property type="match status" value="1"/>
</dbReference>
<dbReference type="InterPro" id="IPR005225">
    <property type="entry name" value="Small_GTP-bd"/>
</dbReference>
<sequence>MFKYVVLNQYFKILKNISHIHYLYNIITKTMLRSPICTILGHVDSGKTSLLDILRDSGVQGKEAGGITQKIGTSYMTKNTIETLTREINKEIKIPGIIFVDTPGHAVFSNQRICGLMISDIIILVVDILRGIEEQTIECINMLLENKRPFIIAANKIDRINGWTPTNNICALKSTYKNQKKKSMEMLEQYLDKLSKQLLMYGYVSAPYYKNDNVKQNISIVPLSAKTGEGISDIIMLLNVFAEKYMTKRLEVKSEFNKGYIVEKIKDKRHGNIVSAILIDGNIKQGDILMSINDNDEIIKHKIDHLYEPDECDEVKDSLNIRLIESMNKQLPFLMKFKDDINFKPGSQFYIITENNSKYQELLENYKCKNTAINKVKLSKYGIQINAKTYSSAQALGELCNSKNIPVSKLTIGNLNKKDLMKLTTKYLNTNKTDDELLINKRHMVILCYDTTIDSDLNKMAIDNNIKIISNQIIYKIIEEYEQYVETLNQSLKNNHPNLRPQVELKIIEKFVFHKKDPLLFGVTVMKNKLHMAMIIETISDKGLITLGKITSIQRNNKSVDEAKEKEEVCIKIELINDKDNRYEYGKDFNAKNILKSSIGKNEKELLEKYPEIFN</sequence>
<keyword evidence="3" id="KW-0547">Nucleotide-binding</keyword>
<dbReference type="GO" id="GO:0003924">
    <property type="term" value="F:GTPase activity"/>
    <property type="evidence" value="ECO:0007669"/>
    <property type="project" value="InterPro"/>
</dbReference>
<proteinExistence type="inferred from homology"/>
<dbReference type="PROSITE" id="PS51722">
    <property type="entry name" value="G_TR_2"/>
    <property type="match status" value="1"/>
</dbReference>
<dbReference type="InterPro" id="IPR015760">
    <property type="entry name" value="TIF_IF2"/>
</dbReference>
<dbReference type="InterPro" id="IPR027417">
    <property type="entry name" value="P-loop_NTPase"/>
</dbReference>
<feature type="domain" description="Tr-type G" evidence="6">
    <location>
        <begin position="32"/>
        <end position="251"/>
    </location>
</feature>
<dbReference type="InterPro" id="IPR036925">
    <property type="entry name" value="TIF_IF2_dom3_sf"/>
</dbReference>
<dbReference type="InterPro" id="IPR009000">
    <property type="entry name" value="Transl_B-barrel_sf"/>
</dbReference>
<dbReference type="Gene3D" id="3.40.50.10050">
    <property type="entry name" value="Translation initiation factor IF- 2, domain 3"/>
    <property type="match status" value="1"/>
</dbReference>
<dbReference type="Proteomes" id="UP001162001">
    <property type="component" value="Segment"/>
</dbReference>
<dbReference type="CDD" id="cd01887">
    <property type="entry name" value="IF2_eIF5B"/>
    <property type="match status" value="1"/>
</dbReference>
<name>A0A7D3R215_9VIRU</name>
<evidence type="ECO:0000256" key="1">
    <source>
        <dbReference type="ARBA" id="ARBA00007733"/>
    </source>
</evidence>
<dbReference type="PANTHER" id="PTHR43381">
    <property type="entry name" value="TRANSLATION INITIATION FACTOR IF-2-RELATED"/>
    <property type="match status" value="1"/>
</dbReference>
<keyword evidence="2 7" id="KW-0396">Initiation factor</keyword>
<dbReference type="Gene3D" id="2.40.30.10">
    <property type="entry name" value="Translation factors"/>
    <property type="match status" value="2"/>
</dbReference>
<dbReference type="Pfam" id="PF14578">
    <property type="entry name" value="GTP_EFTU_D4"/>
    <property type="match status" value="1"/>
</dbReference>
<evidence type="ECO:0000313" key="7">
    <source>
        <dbReference type="EMBL" id="QKF94158.1"/>
    </source>
</evidence>
<keyword evidence="4" id="KW-0648">Protein biosynthesis</keyword>
<dbReference type="Pfam" id="PF00009">
    <property type="entry name" value="GTP_EFTU"/>
    <property type="match status" value="1"/>
</dbReference>
<dbReference type="SUPFAM" id="SSF52156">
    <property type="entry name" value="Initiation factor IF2/eIF5b, domain 3"/>
    <property type="match status" value="1"/>
</dbReference>
<evidence type="ECO:0000259" key="6">
    <source>
        <dbReference type="PROSITE" id="PS51722"/>
    </source>
</evidence>
<evidence type="ECO:0000256" key="4">
    <source>
        <dbReference type="ARBA" id="ARBA00022917"/>
    </source>
</evidence>
<dbReference type="InterPro" id="IPR023115">
    <property type="entry name" value="TIF_IF2_dom3"/>
</dbReference>
<dbReference type="EMBL" id="MT418680">
    <property type="protein sequence ID" value="QKF94158.1"/>
    <property type="molecule type" value="Genomic_DNA"/>
</dbReference>